<protein>
    <submittedName>
        <fullName evidence="2">Guanylate kinase</fullName>
        <ecNumber evidence="2">2.7.4.8</ecNumber>
    </submittedName>
</protein>
<dbReference type="EMBL" id="CADCWF010000148">
    <property type="protein sequence ID" value="CAA9558165.1"/>
    <property type="molecule type" value="Genomic_DNA"/>
</dbReference>
<dbReference type="EC" id="2.7.4.8" evidence="2"/>
<organism evidence="2">
    <name type="scientific">uncultured Thermomicrobiales bacterium</name>
    <dbReference type="NCBI Taxonomy" id="1645740"/>
    <lineage>
        <taxon>Bacteria</taxon>
        <taxon>Pseudomonadati</taxon>
        <taxon>Thermomicrobiota</taxon>
        <taxon>Thermomicrobia</taxon>
        <taxon>Thermomicrobiales</taxon>
        <taxon>environmental samples</taxon>
    </lineage>
</organism>
<feature type="non-terminal residue" evidence="2">
    <location>
        <position position="241"/>
    </location>
</feature>
<evidence type="ECO:0000313" key="2">
    <source>
        <dbReference type="EMBL" id="CAA9558165.1"/>
    </source>
</evidence>
<gene>
    <name evidence="2" type="ORF">AVDCRST_MAG59-2420</name>
</gene>
<dbReference type="AlphaFoldDB" id="A0A6J4UTV0"/>
<proteinExistence type="predicted"/>
<name>A0A6J4UTV0_9BACT</name>
<keyword evidence="2" id="KW-0418">Kinase</keyword>
<feature type="region of interest" description="Disordered" evidence="1">
    <location>
        <begin position="129"/>
        <end position="241"/>
    </location>
</feature>
<accession>A0A6J4UTV0</accession>
<feature type="compositionally biased region" description="Basic and acidic residues" evidence="1">
    <location>
        <begin position="158"/>
        <end position="170"/>
    </location>
</feature>
<feature type="compositionally biased region" description="Basic residues" evidence="1">
    <location>
        <begin position="22"/>
        <end position="34"/>
    </location>
</feature>
<sequence>ADGSARAGRRSVAFQRPGRSGAPRRQRGRPGRARGRTDRRPAGSAPAANVRHFGAVRRWQRYRDRGPAPALRRSPLRGDGDDATAPAGRDRRAPLLLHGCPGVRRAAGGRRVPGIGGRLRLPVRGAAGADPNGAEAGPGCLRQGGCAGRRGHSPPRPAGDEHFPGARVDDGPPPAAPFPQVGRSRGADAPLRHRQPGTRQCTGLRLRDLQRVGARRDGGRADLGHRRGRARSLPPAGDSHL</sequence>
<feature type="compositionally biased region" description="Basic and acidic residues" evidence="1">
    <location>
        <begin position="205"/>
        <end position="225"/>
    </location>
</feature>
<reference evidence="2" key="1">
    <citation type="submission" date="2020-02" db="EMBL/GenBank/DDBJ databases">
        <authorList>
            <person name="Meier V. D."/>
        </authorList>
    </citation>
    <scope>NUCLEOTIDE SEQUENCE</scope>
    <source>
        <strain evidence="2">AVDCRST_MAG59</strain>
    </source>
</reference>
<feature type="non-terminal residue" evidence="2">
    <location>
        <position position="1"/>
    </location>
</feature>
<dbReference type="GO" id="GO:0004385">
    <property type="term" value="F:GMP kinase activity"/>
    <property type="evidence" value="ECO:0007669"/>
    <property type="project" value="UniProtKB-EC"/>
</dbReference>
<feature type="region of interest" description="Disordered" evidence="1">
    <location>
        <begin position="1"/>
        <end position="96"/>
    </location>
</feature>
<keyword evidence="2" id="KW-0808">Transferase</keyword>
<evidence type="ECO:0000256" key="1">
    <source>
        <dbReference type="SAM" id="MobiDB-lite"/>
    </source>
</evidence>